<name>A0A1W1UGN7_9DEIO</name>
<evidence type="ECO:0000256" key="2">
    <source>
        <dbReference type="ARBA" id="ARBA00022651"/>
    </source>
</evidence>
<dbReference type="CDD" id="cd08991">
    <property type="entry name" value="GH43_HoAraf43-like"/>
    <property type="match status" value="1"/>
</dbReference>
<evidence type="ECO:0000256" key="1">
    <source>
        <dbReference type="ARBA" id="ARBA00009865"/>
    </source>
</evidence>
<dbReference type="STRING" id="695939.SAMN00790413_05446"/>
<sequence length="309" mass="34132">MPPILPVYTGYLADPFVLAEGGLYYAYGTGMHGEDGGRAFEVLSSPDLRTWTSHGGALVPYTPQRLDYWAPEVAKSGGRFYMYYSAGEGDRGHHIRVAVSDSPLGPFVDQGLNLTPNEPFAIDPHPFQDEDGQWYLYVAKDYLEGERAGTALAAAPLRNMTELAGELQPVLRATADWQLFHRGREMYGRTLDWHTLEGAFVLRRGGRYHLFYSGGNWTNETYGVGHAVADHPLGPWREDQVRPAVLWTQPGVLIGPGHNSVVRGPGGQDYLVFHAWDSGHQHRQMHVVPLNWPDGVPVADLSGEVVALG</sequence>
<accession>A0A1W1UGN7</accession>
<dbReference type="InterPro" id="IPR006710">
    <property type="entry name" value="Glyco_hydro_43"/>
</dbReference>
<dbReference type="RefSeq" id="WP_084045664.1">
    <property type="nucleotide sequence ID" value="NZ_FWWU01000004.1"/>
</dbReference>
<dbReference type="GO" id="GO:0045493">
    <property type="term" value="P:xylan catabolic process"/>
    <property type="evidence" value="ECO:0007669"/>
    <property type="project" value="UniProtKB-KW"/>
</dbReference>
<dbReference type="Pfam" id="PF04616">
    <property type="entry name" value="Glyco_hydro_43"/>
    <property type="match status" value="1"/>
</dbReference>
<dbReference type="InterPro" id="IPR023296">
    <property type="entry name" value="Glyco_hydro_beta-prop_sf"/>
</dbReference>
<dbReference type="EMBL" id="FWWU01000004">
    <property type="protein sequence ID" value="SMB80203.1"/>
    <property type="molecule type" value="Genomic_DNA"/>
</dbReference>
<dbReference type="AlphaFoldDB" id="A0A1W1UGN7"/>
<organism evidence="9 10">
    <name type="scientific">Deinococcus hopiensis KR-140</name>
    <dbReference type="NCBI Taxonomy" id="695939"/>
    <lineage>
        <taxon>Bacteria</taxon>
        <taxon>Thermotogati</taxon>
        <taxon>Deinococcota</taxon>
        <taxon>Deinococci</taxon>
        <taxon>Deinococcales</taxon>
        <taxon>Deinococcaceae</taxon>
        <taxon>Deinococcus</taxon>
    </lineage>
</organism>
<keyword evidence="2" id="KW-0624">Polysaccharide degradation</keyword>
<reference evidence="9 10" key="1">
    <citation type="submission" date="2017-04" db="EMBL/GenBank/DDBJ databases">
        <authorList>
            <person name="Afonso C.L."/>
            <person name="Miller P.J."/>
            <person name="Scott M.A."/>
            <person name="Spackman E."/>
            <person name="Goraichik I."/>
            <person name="Dimitrov K.M."/>
            <person name="Suarez D.L."/>
            <person name="Swayne D.E."/>
        </authorList>
    </citation>
    <scope>NUCLEOTIDE SEQUENCE [LARGE SCALE GENOMIC DNA]</scope>
    <source>
        <strain evidence="9 10">KR-140</strain>
    </source>
</reference>
<evidence type="ECO:0000313" key="9">
    <source>
        <dbReference type="EMBL" id="SMB80203.1"/>
    </source>
</evidence>
<evidence type="ECO:0000256" key="3">
    <source>
        <dbReference type="ARBA" id="ARBA00022801"/>
    </source>
</evidence>
<keyword evidence="3 8" id="KW-0378">Hydrolase</keyword>
<dbReference type="Gene3D" id="2.115.10.20">
    <property type="entry name" value="Glycosyl hydrolase domain, family 43"/>
    <property type="match status" value="1"/>
</dbReference>
<dbReference type="OrthoDB" id="273314at2"/>
<dbReference type="PANTHER" id="PTHR43772:SF2">
    <property type="entry name" value="PUTATIVE (AFU_ORTHOLOGUE AFUA_2G04480)-RELATED"/>
    <property type="match status" value="1"/>
</dbReference>
<keyword evidence="4" id="KW-0119">Carbohydrate metabolism</keyword>
<dbReference type="InterPro" id="IPR052176">
    <property type="entry name" value="Glycosyl_Hydrlase_43_Enz"/>
</dbReference>
<evidence type="ECO:0000256" key="7">
    <source>
        <dbReference type="PIRSR" id="PIRSR606710-2"/>
    </source>
</evidence>
<dbReference type="GO" id="GO:0004553">
    <property type="term" value="F:hydrolase activity, hydrolyzing O-glycosyl compounds"/>
    <property type="evidence" value="ECO:0007669"/>
    <property type="project" value="InterPro"/>
</dbReference>
<evidence type="ECO:0000256" key="5">
    <source>
        <dbReference type="ARBA" id="ARBA00023295"/>
    </source>
</evidence>
<evidence type="ECO:0000313" key="10">
    <source>
        <dbReference type="Proteomes" id="UP000192582"/>
    </source>
</evidence>
<protein>
    <submittedName>
        <fullName evidence="9">Beta-xylosidase</fullName>
    </submittedName>
</protein>
<feature type="active site" description="Proton donor" evidence="6">
    <location>
        <position position="197"/>
    </location>
</feature>
<feature type="active site" description="Proton acceptor" evidence="6">
    <location>
        <position position="14"/>
    </location>
</feature>
<comment type="similarity">
    <text evidence="1 8">Belongs to the glycosyl hydrolase 43 family.</text>
</comment>
<dbReference type="SUPFAM" id="SSF75005">
    <property type="entry name" value="Arabinanase/levansucrase/invertase"/>
    <property type="match status" value="1"/>
</dbReference>
<evidence type="ECO:0000256" key="4">
    <source>
        <dbReference type="ARBA" id="ARBA00023277"/>
    </source>
</evidence>
<feature type="site" description="Important for catalytic activity, responsible for pKa modulation of the active site Glu and correct orientation of both the proton donor and substrate" evidence="7">
    <location>
        <position position="123"/>
    </location>
</feature>
<dbReference type="PANTHER" id="PTHR43772">
    <property type="entry name" value="ENDO-1,4-BETA-XYLANASE"/>
    <property type="match status" value="1"/>
</dbReference>
<keyword evidence="2" id="KW-0858">Xylan degradation</keyword>
<keyword evidence="10" id="KW-1185">Reference proteome</keyword>
<evidence type="ECO:0000256" key="6">
    <source>
        <dbReference type="PIRSR" id="PIRSR606710-1"/>
    </source>
</evidence>
<gene>
    <name evidence="9" type="ORF">SAMN00790413_05446</name>
</gene>
<keyword evidence="5 8" id="KW-0326">Glycosidase</keyword>
<proteinExistence type="inferred from homology"/>
<evidence type="ECO:0000256" key="8">
    <source>
        <dbReference type="RuleBase" id="RU361187"/>
    </source>
</evidence>
<dbReference type="Proteomes" id="UP000192582">
    <property type="component" value="Unassembled WGS sequence"/>
</dbReference>